<feature type="region of interest" description="Disordered" evidence="1">
    <location>
        <begin position="19"/>
        <end position="45"/>
    </location>
</feature>
<organism evidence="2 3">
    <name type="scientific">Crenichthys baileyi</name>
    <name type="common">White River springfish</name>
    <dbReference type="NCBI Taxonomy" id="28760"/>
    <lineage>
        <taxon>Eukaryota</taxon>
        <taxon>Metazoa</taxon>
        <taxon>Chordata</taxon>
        <taxon>Craniata</taxon>
        <taxon>Vertebrata</taxon>
        <taxon>Euteleostomi</taxon>
        <taxon>Actinopterygii</taxon>
        <taxon>Neopterygii</taxon>
        <taxon>Teleostei</taxon>
        <taxon>Neoteleostei</taxon>
        <taxon>Acanthomorphata</taxon>
        <taxon>Ovalentaria</taxon>
        <taxon>Atherinomorphae</taxon>
        <taxon>Cyprinodontiformes</taxon>
        <taxon>Goodeidae</taxon>
        <taxon>Crenichthys</taxon>
    </lineage>
</organism>
<evidence type="ECO:0000256" key="1">
    <source>
        <dbReference type="SAM" id="MobiDB-lite"/>
    </source>
</evidence>
<name>A0AAV9S2R6_9TELE</name>
<evidence type="ECO:0000313" key="3">
    <source>
        <dbReference type="Proteomes" id="UP001311232"/>
    </source>
</evidence>
<protein>
    <submittedName>
        <fullName evidence="2">Uncharacterized protein</fullName>
    </submittedName>
</protein>
<accession>A0AAV9S2R6</accession>
<dbReference type="Proteomes" id="UP001311232">
    <property type="component" value="Unassembled WGS sequence"/>
</dbReference>
<dbReference type="EMBL" id="JAHHUM010000942">
    <property type="protein sequence ID" value="KAK5615612.1"/>
    <property type="molecule type" value="Genomic_DNA"/>
</dbReference>
<keyword evidence="3" id="KW-1185">Reference proteome</keyword>
<sequence length="71" mass="8228">MSADFSVTLVIKSNLIGSREKEDDDFSPVSRHRRTPNPPCEGRQRQQVFSLRDEICALCIRRKKKTTHSVR</sequence>
<proteinExistence type="predicted"/>
<comment type="caution">
    <text evidence="2">The sequence shown here is derived from an EMBL/GenBank/DDBJ whole genome shotgun (WGS) entry which is preliminary data.</text>
</comment>
<dbReference type="AlphaFoldDB" id="A0AAV9S2R6"/>
<reference evidence="2 3" key="1">
    <citation type="submission" date="2021-06" db="EMBL/GenBank/DDBJ databases">
        <authorList>
            <person name="Palmer J.M."/>
        </authorList>
    </citation>
    <scope>NUCLEOTIDE SEQUENCE [LARGE SCALE GENOMIC DNA]</scope>
    <source>
        <strain evidence="2 3">MEX-2019</strain>
        <tissue evidence="2">Muscle</tissue>
    </source>
</reference>
<evidence type="ECO:0000313" key="2">
    <source>
        <dbReference type="EMBL" id="KAK5615612.1"/>
    </source>
</evidence>
<gene>
    <name evidence="2" type="ORF">CRENBAI_024663</name>
</gene>